<dbReference type="Proteomes" id="UP001623660">
    <property type="component" value="Unassembled WGS sequence"/>
</dbReference>
<evidence type="ECO:0000313" key="2">
    <source>
        <dbReference type="EMBL" id="MFL0196766.1"/>
    </source>
</evidence>
<feature type="transmembrane region" description="Helical" evidence="1">
    <location>
        <begin position="47"/>
        <end position="69"/>
    </location>
</feature>
<comment type="caution">
    <text evidence="2">The sequence shown here is derived from an EMBL/GenBank/DDBJ whole genome shotgun (WGS) entry which is preliminary data.</text>
</comment>
<keyword evidence="1" id="KW-1133">Transmembrane helix</keyword>
<sequence length="114" mass="12931">MKAILKNEIKYNFNSPMYYIVIGLFILVTSIYYFIGNVYNQSADLSSLFGTMSIILLFIVPILTAKTIAEDKRNGMEILLITSPTKLSHIVLVKFFPLLFTFLAIVGGFHLFIL</sequence>
<dbReference type="RefSeq" id="WP_406792873.1">
    <property type="nucleotide sequence ID" value="NZ_JBJHZX010000021.1"/>
</dbReference>
<dbReference type="EMBL" id="JBJHZX010000021">
    <property type="protein sequence ID" value="MFL0196766.1"/>
    <property type="molecule type" value="Genomic_DNA"/>
</dbReference>
<gene>
    <name evidence="2" type="ORF">ACJDU8_14550</name>
</gene>
<organism evidence="2 3">
    <name type="scientific">Candidatus Clostridium eludens</name>
    <dbReference type="NCBI Taxonomy" id="3381663"/>
    <lineage>
        <taxon>Bacteria</taxon>
        <taxon>Bacillati</taxon>
        <taxon>Bacillota</taxon>
        <taxon>Clostridia</taxon>
        <taxon>Eubacteriales</taxon>
        <taxon>Clostridiaceae</taxon>
        <taxon>Clostridium</taxon>
    </lineage>
</organism>
<name>A0ABW8SLU9_9CLOT</name>
<accession>A0ABW8SLU9</accession>
<reference evidence="2 3" key="1">
    <citation type="submission" date="2024-11" db="EMBL/GenBank/DDBJ databases">
        <authorList>
            <person name="Heng Y.C."/>
            <person name="Lim A.C.H."/>
            <person name="Lee J.K.Y."/>
            <person name="Kittelmann S."/>
        </authorList>
    </citation>
    <scope>NUCLEOTIDE SEQUENCE [LARGE SCALE GENOMIC DNA]</scope>
    <source>
        <strain evidence="2 3">WILCCON 0269</strain>
    </source>
</reference>
<feature type="transmembrane region" description="Helical" evidence="1">
    <location>
        <begin position="90"/>
        <end position="113"/>
    </location>
</feature>
<feature type="transmembrane region" description="Helical" evidence="1">
    <location>
        <begin position="16"/>
        <end position="35"/>
    </location>
</feature>
<keyword evidence="1" id="KW-0472">Membrane</keyword>
<proteinExistence type="predicted"/>
<protein>
    <submittedName>
        <fullName evidence="2">ABC transporter permease</fullName>
    </submittedName>
</protein>
<keyword evidence="3" id="KW-1185">Reference proteome</keyword>
<keyword evidence="1" id="KW-0812">Transmembrane</keyword>
<evidence type="ECO:0000313" key="3">
    <source>
        <dbReference type="Proteomes" id="UP001623660"/>
    </source>
</evidence>
<evidence type="ECO:0000256" key="1">
    <source>
        <dbReference type="SAM" id="Phobius"/>
    </source>
</evidence>